<proteinExistence type="inferred from homology"/>
<organism evidence="8 9">
    <name type="scientific">Acaryochloris marina (strain MBIC 11017)</name>
    <dbReference type="NCBI Taxonomy" id="329726"/>
    <lineage>
        <taxon>Bacteria</taxon>
        <taxon>Bacillati</taxon>
        <taxon>Cyanobacteriota</taxon>
        <taxon>Cyanophyceae</taxon>
        <taxon>Acaryochloridales</taxon>
        <taxon>Acaryochloridaceae</taxon>
        <taxon>Acaryochloris</taxon>
    </lineage>
</organism>
<dbReference type="InterPro" id="IPR002491">
    <property type="entry name" value="ABC_transptr_periplasmic_BD"/>
</dbReference>
<feature type="chain" id="PRO_5002731256" evidence="6">
    <location>
        <begin position="29"/>
        <end position="313"/>
    </location>
</feature>
<evidence type="ECO:0000256" key="4">
    <source>
        <dbReference type="ARBA" id="ARBA00022729"/>
    </source>
</evidence>
<keyword evidence="8" id="KW-0614">Plasmid</keyword>
<dbReference type="AlphaFoldDB" id="A8ZKG3"/>
<dbReference type="EMBL" id="CP000838">
    <property type="protein sequence ID" value="ABW31663.1"/>
    <property type="molecule type" value="Genomic_DNA"/>
</dbReference>
<dbReference type="PROSITE" id="PS51257">
    <property type="entry name" value="PROKAR_LIPOPROTEIN"/>
    <property type="match status" value="1"/>
</dbReference>
<dbReference type="GO" id="GO:1901678">
    <property type="term" value="P:iron coordination entity transport"/>
    <property type="evidence" value="ECO:0007669"/>
    <property type="project" value="UniProtKB-ARBA"/>
</dbReference>
<evidence type="ECO:0000256" key="5">
    <source>
        <dbReference type="SAM" id="Coils"/>
    </source>
</evidence>
<reference evidence="8 9" key="1">
    <citation type="journal article" date="2008" name="Proc. Natl. Acad. Sci. U.S.A.">
        <title>Niche adaptation and genome expansion in the chlorophyll d-producing cyanobacterium Acaryochloris marina.</title>
        <authorList>
            <person name="Swingley W.D."/>
            <person name="Chen M."/>
            <person name="Cheung P.C."/>
            <person name="Conrad A.L."/>
            <person name="Dejesa L.C."/>
            <person name="Hao J."/>
            <person name="Honchak B.M."/>
            <person name="Karbach L.E."/>
            <person name="Kurdoglu A."/>
            <person name="Lahiri S."/>
            <person name="Mastrian S.D."/>
            <person name="Miyashita H."/>
            <person name="Page L."/>
            <person name="Ramakrishna P."/>
            <person name="Satoh S."/>
            <person name="Sattley W.M."/>
            <person name="Shimada Y."/>
            <person name="Taylor H.L."/>
            <person name="Tomo T."/>
            <person name="Tsuchiya T."/>
            <person name="Wang Z.T."/>
            <person name="Raymond J."/>
            <person name="Mimuro M."/>
            <person name="Blankenship R.E."/>
            <person name="Touchman J.W."/>
        </authorList>
    </citation>
    <scope>NUCLEOTIDE SEQUENCE [LARGE SCALE GENOMIC DNA]</scope>
    <source>
        <strain evidence="9">MBIC 11017</strain>
        <plasmid evidence="9">Plasmid pREB1</plasmid>
    </source>
</reference>
<dbReference type="Pfam" id="PF01497">
    <property type="entry name" value="Peripla_BP_2"/>
    <property type="match status" value="1"/>
</dbReference>
<gene>
    <name evidence="8" type="ordered locus">AM1_A0156</name>
</gene>
<protein>
    <submittedName>
        <fullName evidence="8">Probable iron(III) dicitrate ABC transporter</fullName>
    </submittedName>
</protein>
<evidence type="ECO:0000256" key="1">
    <source>
        <dbReference type="ARBA" id="ARBA00004196"/>
    </source>
</evidence>
<evidence type="ECO:0000313" key="8">
    <source>
        <dbReference type="EMBL" id="ABW31663.1"/>
    </source>
</evidence>
<dbReference type="Proteomes" id="UP000000268">
    <property type="component" value="Plasmid pREB1"/>
</dbReference>
<keyword evidence="5" id="KW-0175">Coiled coil</keyword>
<dbReference type="SUPFAM" id="SSF53807">
    <property type="entry name" value="Helical backbone' metal receptor"/>
    <property type="match status" value="1"/>
</dbReference>
<feature type="domain" description="Fe/B12 periplasmic-binding" evidence="7">
    <location>
        <begin position="56"/>
        <end position="313"/>
    </location>
</feature>
<dbReference type="PANTHER" id="PTHR30532:SF25">
    <property type="entry name" value="IRON(III) DICITRATE-BINDING PERIPLASMIC PROTEIN"/>
    <property type="match status" value="1"/>
</dbReference>
<comment type="similarity">
    <text evidence="2">Belongs to the bacterial solute-binding protein 8 family.</text>
</comment>
<name>A8ZKG3_ACAM1</name>
<sequence>MKISLKQFGWRMVLSALIFCLLAACHQAVQNTGVSTETRLIEHAMGRSQVPLVPQRVVTLDSAPLDAALALEVKPVGSAGWDGEFAEYLGDRTIGIAAVGTPNGPSLEAIIELKPDLILGSKVVAEKIYPQLMQIAPTVLTEETGRDGNWPDNLRLYADALGKRDLAEQLLKTYRDRIAALKQQMQNAQETVVSIVASHQGAVYFYSEKSFAGTIFKELGFKRPPIQTRPPIHVGLVSNESFEQLDGDYIFLLTGKVRQQLSLNEFIKDPLYSQLSAVKKGEIYDVPSEVWAGGRNILAAHRVLDDITKVMVK</sequence>
<keyword evidence="9" id="KW-1185">Reference proteome</keyword>
<keyword evidence="3" id="KW-0813">Transport</keyword>
<keyword evidence="4 6" id="KW-0732">Signal</keyword>
<accession>A8ZKG3</accession>
<dbReference type="RefSeq" id="WP_012166661.1">
    <property type="nucleotide sequence ID" value="NC_009926.1"/>
</dbReference>
<evidence type="ECO:0000313" key="9">
    <source>
        <dbReference type="Proteomes" id="UP000000268"/>
    </source>
</evidence>
<dbReference type="PROSITE" id="PS50983">
    <property type="entry name" value="FE_B12_PBP"/>
    <property type="match status" value="1"/>
</dbReference>
<comment type="subcellular location">
    <subcellularLocation>
        <location evidence="1">Cell envelope</location>
    </subcellularLocation>
</comment>
<feature type="coiled-coil region" evidence="5">
    <location>
        <begin position="164"/>
        <end position="191"/>
    </location>
</feature>
<geneLocation type="plasmid" evidence="8 9">
    <name>pREB1</name>
</geneLocation>
<evidence type="ECO:0000256" key="6">
    <source>
        <dbReference type="SAM" id="SignalP"/>
    </source>
</evidence>
<dbReference type="PANTHER" id="PTHR30532">
    <property type="entry name" value="IRON III DICITRATE-BINDING PERIPLASMIC PROTEIN"/>
    <property type="match status" value="1"/>
</dbReference>
<dbReference type="Gene3D" id="3.40.50.1980">
    <property type="entry name" value="Nitrogenase molybdenum iron protein domain"/>
    <property type="match status" value="2"/>
</dbReference>
<dbReference type="CDD" id="cd01146">
    <property type="entry name" value="FhuD"/>
    <property type="match status" value="1"/>
</dbReference>
<dbReference type="HOGENOM" id="CLU_038034_0_2_3"/>
<dbReference type="KEGG" id="amr:AM1_A0156"/>
<dbReference type="GO" id="GO:0030288">
    <property type="term" value="C:outer membrane-bounded periplasmic space"/>
    <property type="evidence" value="ECO:0007669"/>
    <property type="project" value="TreeGrafter"/>
</dbReference>
<dbReference type="InterPro" id="IPR051313">
    <property type="entry name" value="Bact_iron-sidero_bind"/>
</dbReference>
<feature type="signal peptide" evidence="6">
    <location>
        <begin position="1"/>
        <end position="28"/>
    </location>
</feature>
<evidence type="ECO:0000259" key="7">
    <source>
        <dbReference type="PROSITE" id="PS50983"/>
    </source>
</evidence>
<evidence type="ECO:0000256" key="2">
    <source>
        <dbReference type="ARBA" id="ARBA00008814"/>
    </source>
</evidence>
<evidence type="ECO:0000256" key="3">
    <source>
        <dbReference type="ARBA" id="ARBA00022448"/>
    </source>
</evidence>